<comment type="caution">
    <text evidence="1">The sequence shown here is derived from an EMBL/GenBank/DDBJ whole genome shotgun (WGS) entry which is preliminary data.</text>
</comment>
<sequence length="306" mass="33841">MFVLLLAQAVAGALSPSAANPSQDASSVSSRECKILLKVERFGDLAAGLREFWSLVEAAARQEGLTVKANGPFPGREKTRYVAFYDTPGFDLYRRGFILRRRGETPEDVMPGRHNDHLRCDATLKFRHPELQLEQLATIQPDHSLKGETKVEEDVVAGPAGIRQVFSLSSKVKLKKEPTPRLAGYIKVFPGLARLNLDETLAMQPVRGTLIREYSISPGSIDLQGLTTAETTFSVWTRPPAQRPFVVEFSFAYDLPPGGYLNHKVDRAQETANRLLKAIQRIGAAWIATGQTKTGLIYQIEVAHAE</sequence>
<gene>
    <name evidence="1" type="ORF">OZSIB_2045</name>
</gene>
<name>A0A367ZII1_9BACT</name>
<proteinExistence type="predicted"/>
<dbReference type="EMBL" id="QOQW01000031">
    <property type="protein sequence ID" value="RCK77886.1"/>
    <property type="molecule type" value="Genomic_DNA"/>
</dbReference>
<evidence type="ECO:0000313" key="1">
    <source>
        <dbReference type="EMBL" id="RCK77886.1"/>
    </source>
</evidence>
<reference evidence="1 2" key="1">
    <citation type="submission" date="2018-05" db="EMBL/GenBank/DDBJ databases">
        <title>A metagenomic window into the 2 km-deep terrestrial subsurface aquifer revealed taxonomically and functionally diverse microbial community comprising novel uncultured bacterial lineages.</title>
        <authorList>
            <person name="Kadnikov V.V."/>
            <person name="Mardanov A.V."/>
            <person name="Beletsky A.V."/>
            <person name="Banks D."/>
            <person name="Pimenov N.V."/>
            <person name="Frank Y.A."/>
            <person name="Karnachuk O.V."/>
            <person name="Ravin N.V."/>
        </authorList>
    </citation>
    <scope>NUCLEOTIDE SEQUENCE [LARGE SCALE GENOMIC DNA]</scope>
    <source>
        <strain evidence="1">BY5</strain>
    </source>
</reference>
<accession>A0A367ZII1</accession>
<protein>
    <submittedName>
        <fullName evidence="1">Uncharacterized protein</fullName>
    </submittedName>
</protein>
<organism evidence="1 2">
    <name type="scientific">Candidatus Ozemobacter sibiricus</name>
    <dbReference type="NCBI Taxonomy" id="2268124"/>
    <lineage>
        <taxon>Bacteria</taxon>
        <taxon>Candidatus Ozemobacteria</taxon>
        <taxon>Candidatus Ozemobacterales</taxon>
        <taxon>Candidatus Ozemobacteraceae</taxon>
        <taxon>Candidatus Ozemobacter</taxon>
    </lineage>
</organism>
<evidence type="ECO:0000313" key="2">
    <source>
        <dbReference type="Proteomes" id="UP000252355"/>
    </source>
</evidence>
<dbReference type="Proteomes" id="UP000252355">
    <property type="component" value="Unassembled WGS sequence"/>
</dbReference>
<dbReference type="AlphaFoldDB" id="A0A367ZII1"/>